<feature type="signal peptide" evidence="1">
    <location>
        <begin position="1"/>
        <end position="20"/>
    </location>
</feature>
<proteinExistence type="predicted"/>
<evidence type="ECO:0008006" key="4">
    <source>
        <dbReference type="Google" id="ProtNLM"/>
    </source>
</evidence>
<organism evidence="2 3">
    <name type="scientific">Sideroxyarcus emersonii</name>
    <dbReference type="NCBI Taxonomy" id="2764705"/>
    <lineage>
        <taxon>Bacteria</taxon>
        <taxon>Pseudomonadati</taxon>
        <taxon>Pseudomonadota</taxon>
        <taxon>Betaproteobacteria</taxon>
        <taxon>Nitrosomonadales</taxon>
        <taxon>Gallionellaceae</taxon>
        <taxon>Sideroxyarcus</taxon>
    </lineage>
</organism>
<accession>A0AAN1XAY3</accession>
<sequence length="142" mass="15696">MNLKMLIAALALLAALTGCATSNPVDPHFGNVNVDGTVSKIAVGRQKISWPGMDHARFDSLEMTIRPGVSYVVRPSVRGFYTVAACENPKCQADVRGYYSVDACLGRHECQVMPPRDPIRPEPRVQNFYFFDELNPTNGLPR</sequence>
<protein>
    <recommendedName>
        <fullName evidence="4">Lipoprotein</fullName>
    </recommendedName>
</protein>
<dbReference type="PROSITE" id="PS51257">
    <property type="entry name" value="PROKAR_LIPOPROTEIN"/>
    <property type="match status" value="1"/>
</dbReference>
<keyword evidence="1" id="KW-0732">Signal</keyword>
<feature type="chain" id="PRO_5042921531" description="Lipoprotein" evidence="1">
    <location>
        <begin position="21"/>
        <end position="142"/>
    </location>
</feature>
<evidence type="ECO:0000313" key="2">
    <source>
        <dbReference type="EMBL" id="BCK87797.1"/>
    </source>
</evidence>
<dbReference type="AlphaFoldDB" id="A0AAN1XAY3"/>
<keyword evidence="3" id="KW-1185">Reference proteome</keyword>
<dbReference type="Proteomes" id="UP001320326">
    <property type="component" value="Chromosome"/>
</dbReference>
<reference evidence="2 3" key="1">
    <citation type="journal article" date="2022" name="Int. J. Syst. Evol. Microbiol.">
        <title>&lt;i&gt;Sideroxyarcus emersonii&lt;/i&gt; gen. nov. sp. nov., a neutrophilic, microaerobic iron- and thiosulfate-oxidizing bacterium isolated from iron-rich wetland sediment.</title>
        <authorList>
            <person name="Kato S."/>
            <person name="Itoh T."/>
            <person name="Iino T."/>
            <person name="Ohkuma M."/>
        </authorList>
    </citation>
    <scope>NUCLEOTIDE SEQUENCE [LARGE SCALE GENOMIC DNA]</scope>
    <source>
        <strain evidence="2 3">MIZ01</strain>
    </source>
</reference>
<gene>
    <name evidence="2" type="ORF">MIZ01_1593</name>
</gene>
<dbReference type="KEGG" id="seme:MIZ01_1593"/>
<name>A0AAN1XAY3_9PROT</name>
<dbReference type="EMBL" id="AP023423">
    <property type="protein sequence ID" value="BCK87797.1"/>
    <property type="molecule type" value="Genomic_DNA"/>
</dbReference>
<dbReference type="RefSeq" id="WP_237246360.1">
    <property type="nucleotide sequence ID" value="NZ_AP023423.1"/>
</dbReference>
<evidence type="ECO:0000256" key="1">
    <source>
        <dbReference type="SAM" id="SignalP"/>
    </source>
</evidence>
<evidence type="ECO:0000313" key="3">
    <source>
        <dbReference type="Proteomes" id="UP001320326"/>
    </source>
</evidence>